<dbReference type="Proteomes" id="UP000199515">
    <property type="component" value="Unassembled WGS sequence"/>
</dbReference>
<dbReference type="GO" id="GO:0003700">
    <property type="term" value="F:DNA-binding transcription factor activity"/>
    <property type="evidence" value="ECO:0007669"/>
    <property type="project" value="InterPro"/>
</dbReference>
<dbReference type="InterPro" id="IPR000792">
    <property type="entry name" value="Tscrpt_reg_LuxR_C"/>
</dbReference>
<dbReference type="SUPFAM" id="SSF46894">
    <property type="entry name" value="C-terminal effector domain of the bipartite response regulators"/>
    <property type="match status" value="2"/>
</dbReference>
<keyword evidence="2 5" id="KW-0238">DNA-binding</keyword>
<protein>
    <submittedName>
        <fullName evidence="5">DNA-binding response regulator, NarL/FixJ family, contains REC and HTH domains</fullName>
    </submittedName>
</protein>
<evidence type="ECO:0000256" key="3">
    <source>
        <dbReference type="ARBA" id="ARBA00023163"/>
    </source>
</evidence>
<dbReference type="EMBL" id="FNON01000017">
    <property type="protein sequence ID" value="SDZ44298.1"/>
    <property type="molecule type" value="Genomic_DNA"/>
</dbReference>
<dbReference type="InterPro" id="IPR000943">
    <property type="entry name" value="RNA_pol_sigma70"/>
</dbReference>
<keyword evidence="3" id="KW-0804">Transcription</keyword>
<evidence type="ECO:0000256" key="1">
    <source>
        <dbReference type="ARBA" id="ARBA00023015"/>
    </source>
</evidence>
<dbReference type="PROSITE" id="PS50043">
    <property type="entry name" value="HTH_LUXR_2"/>
    <property type="match status" value="2"/>
</dbReference>
<feature type="domain" description="HTH luxR-type" evidence="4">
    <location>
        <begin position="121"/>
        <end position="186"/>
    </location>
</feature>
<evidence type="ECO:0000313" key="6">
    <source>
        <dbReference type="Proteomes" id="UP000199515"/>
    </source>
</evidence>
<feature type="domain" description="HTH luxR-type" evidence="4">
    <location>
        <begin position="194"/>
        <end position="259"/>
    </location>
</feature>
<dbReference type="STRING" id="589385.SAMN05421504_11728"/>
<dbReference type="CDD" id="cd06170">
    <property type="entry name" value="LuxR_C_like"/>
    <property type="match status" value="2"/>
</dbReference>
<dbReference type="InterPro" id="IPR036388">
    <property type="entry name" value="WH-like_DNA-bd_sf"/>
</dbReference>
<dbReference type="PANTHER" id="PTHR44688:SF16">
    <property type="entry name" value="DNA-BINDING TRANSCRIPTIONAL ACTIVATOR DEVR_DOSR"/>
    <property type="match status" value="1"/>
</dbReference>
<dbReference type="OrthoDB" id="3505224at2"/>
<dbReference type="GO" id="GO:0003677">
    <property type="term" value="F:DNA binding"/>
    <property type="evidence" value="ECO:0007669"/>
    <property type="project" value="UniProtKB-KW"/>
</dbReference>
<sequence length="261" mass="28548">MTETVVLQHRNALLREFLAERIAREPGLVFAGAAPTGWELIQLCERRTPSVAVFEADAPQWADGQLIALLVRAGPPVRMVGVHEELPASFYGAGISALVPYADGLRALLEVVKTAAPPVQTRRDGSALTHRELEVLRLLSVACPPERIAATLGISRHTVQNHKQRIYAKLRVHNQAQAAACAVRLGLAPASTQALHWQVELTPRERDILVSISSGRTTRQTASELGISSRTVENLQGNLFRKLRVHSRTAAFVAAHDLRLI</sequence>
<dbReference type="Gene3D" id="1.10.10.10">
    <property type="entry name" value="Winged helix-like DNA-binding domain superfamily/Winged helix DNA-binding domain"/>
    <property type="match status" value="2"/>
</dbReference>
<dbReference type="Pfam" id="PF00196">
    <property type="entry name" value="GerE"/>
    <property type="match status" value="2"/>
</dbReference>
<accession>A0A1H3T343</accession>
<dbReference type="AlphaFoldDB" id="A0A1H3T343"/>
<keyword evidence="1" id="KW-0805">Transcription regulation</keyword>
<dbReference type="InterPro" id="IPR016032">
    <property type="entry name" value="Sig_transdc_resp-reg_C-effctor"/>
</dbReference>
<evidence type="ECO:0000256" key="2">
    <source>
        <dbReference type="ARBA" id="ARBA00023125"/>
    </source>
</evidence>
<dbReference type="GO" id="GO:0006352">
    <property type="term" value="P:DNA-templated transcription initiation"/>
    <property type="evidence" value="ECO:0007669"/>
    <property type="project" value="InterPro"/>
</dbReference>
<dbReference type="PROSITE" id="PS00716">
    <property type="entry name" value="SIGMA70_2"/>
    <property type="match status" value="1"/>
</dbReference>
<keyword evidence="6" id="KW-1185">Reference proteome</keyword>
<proteinExistence type="predicted"/>
<gene>
    <name evidence="5" type="ORF">SAMN05421504_11728</name>
</gene>
<organism evidence="5 6">
    <name type="scientific">Amycolatopsis xylanica</name>
    <dbReference type="NCBI Taxonomy" id="589385"/>
    <lineage>
        <taxon>Bacteria</taxon>
        <taxon>Bacillati</taxon>
        <taxon>Actinomycetota</taxon>
        <taxon>Actinomycetes</taxon>
        <taxon>Pseudonocardiales</taxon>
        <taxon>Pseudonocardiaceae</taxon>
        <taxon>Amycolatopsis</taxon>
    </lineage>
</organism>
<name>A0A1H3T343_9PSEU</name>
<dbReference type="RefSeq" id="WP_091300133.1">
    <property type="nucleotide sequence ID" value="NZ_FNON01000017.1"/>
</dbReference>
<dbReference type="SMART" id="SM00421">
    <property type="entry name" value="HTH_LUXR"/>
    <property type="match status" value="2"/>
</dbReference>
<evidence type="ECO:0000259" key="4">
    <source>
        <dbReference type="PROSITE" id="PS50043"/>
    </source>
</evidence>
<reference evidence="5 6" key="1">
    <citation type="submission" date="2016-10" db="EMBL/GenBank/DDBJ databases">
        <authorList>
            <person name="de Groot N.N."/>
        </authorList>
    </citation>
    <scope>NUCLEOTIDE SEQUENCE [LARGE SCALE GENOMIC DNA]</scope>
    <source>
        <strain evidence="5 6">CPCC 202699</strain>
    </source>
</reference>
<evidence type="ECO:0000313" key="5">
    <source>
        <dbReference type="EMBL" id="SDZ44298.1"/>
    </source>
</evidence>
<dbReference type="PANTHER" id="PTHR44688">
    <property type="entry name" value="DNA-BINDING TRANSCRIPTIONAL ACTIVATOR DEVR_DOSR"/>
    <property type="match status" value="1"/>
</dbReference>
<dbReference type="PRINTS" id="PR00038">
    <property type="entry name" value="HTHLUXR"/>
</dbReference>